<dbReference type="RefSeq" id="WP_258568749.1">
    <property type="nucleotide sequence ID" value="NZ_CP092900.1"/>
</dbReference>
<dbReference type="Pfam" id="PF00929">
    <property type="entry name" value="RNase_T"/>
    <property type="match status" value="1"/>
</dbReference>
<gene>
    <name evidence="6" type="primary">orn</name>
    <name evidence="6" type="ORF">MMH89_02205</name>
</gene>
<evidence type="ECO:0000256" key="3">
    <source>
        <dbReference type="ARBA" id="ARBA00022801"/>
    </source>
</evidence>
<accession>A0ABY5DKE6</accession>
<dbReference type="InterPro" id="IPR013520">
    <property type="entry name" value="Ribonucl_H"/>
</dbReference>
<evidence type="ECO:0000313" key="6">
    <source>
        <dbReference type="EMBL" id="UTC24960.1"/>
    </source>
</evidence>
<dbReference type="GO" id="GO:0016787">
    <property type="term" value="F:hydrolase activity"/>
    <property type="evidence" value="ECO:0007669"/>
    <property type="project" value="UniProtKB-KW"/>
</dbReference>
<dbReference type="NCBIfam" id="NF003765">
    <property type="entry name" value="PRK05359.1"/>
    <property type="match status" value="1"/>
</dbReference>
<dbReference type="SMART" id="SM00479">
    <property type="entry name" value="EXOIII"/>
    <property type="match status" value="1"/>
</dbReference>
<keyword evidence="2" id="KW-0540">Nuclease</keyword>
<dbReference type="Proteomes" id="UP001055955">
    <property type="component" value="Chromosome"/>
</dbReference>
<comment type="similarity">
    <text evidence="1">Belongs to the oligoribonuclease family.</text>
</comment>
<keyword evidence="4" id="KW-0269">Exonuclease</keyword>
<dbReference type="InterPro" id="IPR036397">
    <property type="entry name" value="RNaseH_sf"/>
</dbReference>
<dbReference type="InterPro" id="IPR012337">
    <property type="entry name" value="RNaseH-like_sf"/>
</dbReference>
<dbReference type="CDD" id="cd06135">
    <property type="entry name" value="Orn"/>
    <property type="match status" value="1"/>
</dbReference>
<dbReference type="EC" id="3.1.-.-" evidence="6"/>
<organism evidence="6 7">
    <name type="scientific">Candidatus Comchoanobacter bicostacola</name>
    <dbReference type="NCBI Taxonomy" id="2919598"/>
    <lineage>
        <taxon>Bacteria</taxon>
        <taxon>Pseudomonadati</taxon>
        <taxon>Pseudomonadota</taxon>
        <taxon>Gammaproteobacteria</taxon>
        <taxon>Candidatus Comchoanobacterales</taxon>
        <taxon>Candidatus Comchoanobacteraceae</taxon>
        <taxon>Candidatus Comchoanobacter</taxon>
    </lineage>
</organism>
<dbReference type="SUPFAM" id="SSF53098">
    <property type="entry name" value="Ribonuclease H-like"/>
    <property type="match status" value="1"/>
</dbReference>
<reference evidence="6 7" key="1">
    <citation type="journal article" date="2022" name="Nat. Microbiol.">
        <title>The microbiome of a bacterivorous marine choanoflagellate contains a resource-demanding obligate bacterial associate.</title>
        <authorList>
            <person name="Needham D.M."/>
            <person name="Poirier C."/>
            <person name="Bachy C."/>
            <person name="George E.E."/>
            <person name="Wilken S."/>
            <person name="Yung C.C.M."/>
            <person name="Limardo A.J."/>
            <person name="Morando M."/>
            <person name="Sudek L."/>
            <person name="Malmstrom R.R."/>
            <person name="Keeling P.J."/>
            <person name="Santoro A.E."/>
            <person name="Worden A.Z."/>
        </authorList>
    </citation>
    <scope>NUCLEOTIDE SEQUENCE [LARGE SCALE GENOMIC DNA]</scope>
    <source>
        <strain evidence="6 7">Comchoano-1</strain>
    </source>
</reference>
<dbReference type="Gene3D" id="3.30.420.10">
    <property type="entry name" value="Ribonuclease H-like superfamily/Ribonuclease H"/>
    <property type="match status" value="1"/>
</dbReference>
<dbReference type="EMBL" id="CP092900">
    <property type="protein sequence ID" value="UTC24960.1"/>
    <property type="molecule type" value="Genomic_DNA"/>
</dbReference>
<dbReference type="PANTHER" id="PTHR11046:SF0">
    <property type="entry name" value="OLIGORIBONUCLEASE, MITOCHONDRIAL"/>
    <property type="match status" value="1"/>
</dbReference>
<evidence type="ECO:0000256" key="4">
    <source>
        <dbReference type="ARBA" id="ARBA00022839"/>
    </source>
</evidence>
<feature type="domain" description="Exonuclease" evidence="5">
    <location>
        <begin position="5"/>
        <end position="176"/>
    </location>
</feature>
<evidence type="ECO:0000256" key="2">
    <source>
        <dbReference type="ARBA" id="ARBA00022722"/>
    </source>
</evidence>
<sequence length="180" mass="20462">MSQEVLVWLDLEMTGLSEHDEIIEVACILTDMDYNQISDDFTRTVHVPLSKLEAMSDVCTQMHQASGLWEDVLKSTNDITRVERDLVTEITNTTSAGTVLYLAGNSIHVDRIFVKKQMPLLDKLLHYRMLDVTAVGMFLKNGFSLPNYIKSKSHRALDDIKESIGEVTHYHKWVVKGHAD</sequence>
<evidence type="ECO:0000313" key="7">
    <source>
        <dbReference type="Proteomes" id="UP001055955"/>
    </source>
</evidence>
<keyword evidence="7" id="KW-1185">Reference proteome</keyword>
<dbReference type="InterPro" id="IPR022894">
    <property type="entry name" value="Oligoribonuclease"/>
</dbReference>
<evidence type="ECO:0000256" key="1">
    <source>
        <dbReference type="ARBA" id="ARBA00009921"/>
    </source>
</evidence>
<name>A0ABY5DKE6_9GAMM</name>
<evidence type="ECO:0000259" key="5">
    <source>
        <dbReference type="SMART" id="SM00479"/>
    </source>
</evidence>
<protein>
    <submittedName>
        <fullName evidence="6">Oligoribonuclease</fullName>
        <ecNumber evidence="6">3.1.-.-</ecNumber>
    </submittedName>
</protein>
<keyword evidence="3 6" id="KW-0378">Hydrolase</keyword>
<proteinExistence type="inferred from homology"/>
<dbReference type="PANTHER" id="PTHR11046">
    <property type="entry name" value="OLIGORIBONUCLEASE, MITOCHONDRIAL"/>
    <property type="match status" value="1"/>
</dbReference>